<evidence type="ECO:0008006" key="4">
    <source>
        <dbReference type="Google" id="ProtNLM"/>
    </source>
</evidence>
<reference evidence="2" key="1">
    <citation type="submission" date="2020-10" db="EMBL/GenBank/DDBJ databases">
        <authorList>
            <person name="Han B."/>
            <person name="Lu T."/>
            <person name="Zhao Q."/>
            <person name="Huang X."/>
            <person name="Zhao Y."/>
        </authorList>
    </citation>
    <scope>NUCLEOTIDE SEQUENCE</scope>
</reference>
<keyword evidence="3" id="KW-1185">Reference proteome</keyword>
<evidence type="ECO:0000313" key="3">
    <source>
        <dbReference type="Proteomes" id="UP000604825"/>
    </source>
</evidence>
<dbReference type="Proteomes" id="UP000604825">
    <property type="component" value="Unassembled WGS sequence"/>
</dbReference>
<comment type="caution">
    <text evidence="2">The sequence shown here is derived from an EMBL/GenBank/DDBJ whole genome shotgun (WGS) entry which is preliminary data.</text>
</comment>
<sequence length="82" mass="8642">MAASASCLLVVMAALASAASAQLSSTFYDTSCPNALSTIKSGVDAAVMQEAPRRAFVDRSTGEKGLDRFIPERDNRPPSSYI</sequence>
<gene>
    <name evidence="2" type="ORF">NCGR_LOCUS10874</name>
</gene>
<organism evidence="2 3">
    <name type="scientific">Miscanthus lutarioriparius</name>
    <dbReference type="NCBI Taxonomy" id="422564"/>
    <lineage>
        <taxon>Eukaryota</taxon>
        <taxon>Viridiplantae</taxon>
        <taxon>Streptophyta</taxon>
        <taxon>Embryophyta</taxon>
        <taxon>Tracheophyta</taxon>
        <taxon>Spermatophyta</taxon>
        <taxon>Magnoliopsida</taxon>
        <taxon>Liliopsida</taxon>
        <taxon>Poales</taxon>
        <taxon>Poaceae</taxon>
        <taxon>PACMAD clade</taxon>
        <taxon>Panicoideae</taxon>
        <taxon>Andropogonodae</taxon>
        <taxon>Andropogoneae</taxon>
        <taxon>Saccharinae</taxon>
        <taxon>Miscanthus</taxon>
    </lineage>
</organism>
<keyword evidence="1" id="KW-0732">Signal</keyword>
<dbReference type="OrthoDB" id="2113341at2759"/>
<dbReference type="EMBL" id="CAJGYO010000003">
    <property type="protein sequence ID" value="CAD6216695.1"/>
    <property type="molecule type" value="Genomic_DNA"/>
</dbReference>
<dbReference type="AlphaFoldDB" id="A0A811N1A4"/>
<evidence type="ECO:0000313" key="2">
    <source>
        <dbReference type="EMBL" id="CAD6216695.1"/>
    </source>
</evidence>
<feature type="chain" id="PRO_5032326264" description="Peroxidase" evidence="1">
    <location>
        <begin position="22"/>
        <end position="82"/>
    </location>
</feature>
<accession>A0A811N1A4</accession>
<evidence type="ECO:0000256" key="1">
    <source>
        <dbReference type="SAM" id="SignalP"/>
    </source>
</evidence>
<feature type="signal peptide" evidence="1">
    <location>
        <begin position="1"/>
        <end position="21"/>
    </location>
</feature>
<protein>
    <recommendedName>
        <fullName evidence="4">Peroxidase</fullName>
    </recommendedName>
</protein>
<proteinExistence type="predicted"/>
<name>A0A811N1A4_9POAL</name>